<dbReference type="AlphaFoldDB" id="A0A852Z6G2"/>
<gene>
    <name evidence="2" type="ORF">F4554_000601</name>
</gene>
<evidence type="ECO:0000313" key="3">
    <source>
        <dbReference type="Proteomes" id="UP000579605"/>
    </source>
</evidence>
<keyword evidence="1" id="KW-1133">Transmembrane helix</keyword>
<keyword evidence="1" id="KW-0472">Membrane</keyword>
<keyword evidence="3" id="KW-1185">Reference proteome</keyword>
<comment type="caution">
    <text evidence="2">The sequence shown here is derived from an EMBL/GenBank/DDBJ whole genome shotgun (WGS) entry which is preliminary data.</text>
</comment>
<organism evidence="2 3">
    <name type="scientific">Actinopolymorpha rutila</name>
    <dbReference type="NCBI Taxonomy" id="446787"/>
    <lineage>
        <taxon>Bacteria</taxon>
        <taxon>Bacillati</taxon>
        <taxon>Actinomycetota</taxon>
        <taxon>Actinomycetes</taxon>
        <taxon>Propionibacteriales</taxon>
        <taxon>Actinopolymorphaceae</taxon>
        <taxon>Actinopolymorpha</taxon>
    </lineage>
</organism>
<sequence>MSRHNPGMPAWAWVLLVVCVCAPVLAFIVMFAIFLSMYGDP</sequence>
<dbReference type="EMBL" id="JACBZH010000001">
    <property type="protein sequence ID" value="NYH87963.1"/>
    <property type="molecule type" value="Genomic_DNA"/>
</dbReference>
<evidence type="ECO:0000313" key="2">
    <source>
        <dbReference type="EMBL" id="NYH87963.1"/>
    </source>
</evidence>
<reference evidence="2 3" key="1">
    <citation type="submission" date="2020-07" db="EMBL/GenBank/DDBJ databases">
        <title>Sequencing the genomes of 1000 actinobacteria strains.</title>
        <authorList>
            <person name="Klenk H.-P."/>
        </authorList>
    </citation>
    <scope>NUCLEOTIDE SEQUENCE [LARGE SCALE GENOMIC DNA]</scope>
    <source>
        <strain evidence="2 3">DSM 18448</strain>
    </source>
</reference>
<feature type="transmembrane region" description="Helical" evidence="1">
    <location>
        <begin position="12"/>
        <end position="38"/>
    </location>
</feature>
<proteinExistence type="predicted"/>
<name>A0A852Z6G2_9ACTN</name>
<protein>
    <submittedName>
        <fullName evidence="2">Uncharacterized protein</fullName>
    </submittedName>
</protein>
<dbReference type="Proteomes" id="UP000579605">
    <property type="component" value="Unassembled WGS sequence"/>
</dbReference>
<accession>A0A852Z6G2</accession>
<dbReference type="RefSeq" id="WP_272955867.1">
    <property type="nucleotide sequence ID" value="NZ_BAAARR010000004.1"/>
</dbReference>
<keyword evidence="1" id="KW-0812">Transmembrane</keyword>
<evidence type="ECO:0000256" key="1">
    <source>
        <dbReference type="SAM" id="Phobius"/>
    </source>
</evidence>